<accession>A0ACC2W150</accession>
<protein>
    <submittedName>
        <fullName evidence="1">Uncharacterized protein</fullName>
    </submittedName>
</protein>
<comment type="caution">
    <text evidence="1">The sequence shown here is derived from an EMBL/GenBank/DDBJ whole genome shotgun (WGS) entry which is preliminary data.</text>
</comment>
<sequence length="251" mass="27615">MPPSKGNAKKEAGKARKDDKKNAEKEKVEKVKAAKEDEEWAAGAKDSSKKEAARAKAEEAERKKREKEALLKAEEESLPSKPKATVKKAGTGAAKKKEPIRPAGPGALAAGGGLASVPLDEAKTSGKNTPEEVEAVHLAATGIDQMLEALELVNARTDKDALGAKAGLIEKHPERRFKAAFEAYLERETPKLRQEHPGLRKQQMHDMLFKQFQKAPENPFNQVFLAHNASKEERVQALQQNLSEREKKFQV</sequence>
<keyword evidence="2" id="KW-1185">Reference proteome</keyword>
<organism evidence="1 2">
    <name type="scientific">Naganishia adeliensis</name>
    <dbReference type="NCBI Taxonomy" id="92952"/>
    <lineage>
        <taxon>Eukaryota</taxon>
        <taxon>Fungi</taxon>
        <taxon>Dikarya</taxon>
        <taxon>Basidiomycota</taxon>
        <taxon>Agaricomycotina</taxon>
        <taxon>Tremellomycetes</taxon>
        <taxon>Filobasidiales</taxon>
        <taxon>Filobasidiaceae</taxon>
        <taxon>Naganishia</taxon>
    </lineage>
</organism>
<evidence type="ECO:0000313" key="2">
    <source>
        <dbReference type="Proteomes" id="UP001230649"/>
    </source>
</evidence>
<dbReference type="EMBL" id="JASBWS010000050">
    <property type="protein sequence ID" value="KAJ9105108.1"/>
    <property type="molecule type" value="Genomic_DNA"/>
</dbReference>
<dbReference type="Proteomes" id="UP001230649">
    <property type="component" value="Unassembled WGS sequence"/>
</dbReference>
<name>A0ACC2W150_9TREE</name>
<reference evidence="1" key="1">
    <citation type="submission" date="2023-04" db="EMBL/GenBank/DDBJ databases">
        <title>Draft Genome sequencing of Naganishia species isolated from polar environments using Oxford Nanopore Technology.</title>
        <authorList>
            <person name="Leo P."/>
            <person name="Venkateswaran K."/>
        </authorList>
    </citation>
    <scope>NUCLEOTIDE SEQUENCE</scope>
    <source>
        <strain evidence="1">MNA-CCFEE 5262</strain>
    </source>
</reference>
<proteinExistence type="predicted"/>
<evidence type="ECO:0000313" key="1">
    <source>
        <dbReference type="EMBL" id="KAJ9105108.1"/>
    </source>
</evidence>
<gene>
    <name evidence="1" type="ORF">QFC20_004395</name>
</gene>